<dbReference type="Pfam" id="PF08241">
    <property type="entry name" value="Methyltransf_11"/>
    <property type="match status" value="1"/>
</dbReference>
<accession>G7UQX5</accession>
<keyword evidence="3" id="KW-1185">Reference proteome</keyword>
<evidence type="ECO:0000313" key="2">
    <source>
        <dbReference type="EMBL" id="AER57047.1"/>
    </source>
</evidence>
<dbReference type="InterPro" id="IPR029063">
    <property type="entry name" value="SAM-dependent_MTases_sf"/>
</dbReference>
<dbReference type="GO" id="GO:0008757">
    <property type="term" value="F:S-adenosylmethionine-dependent methyltransferase activity"/>
    <property type="evidence" value="ECO:0007669"/>
    <property type="project" value="InterPro"/>
</dbReference>
<dbReference type="InterPro" id="IPR013216">
    <property type="entry name" value="Methyltransf_11"/>
</dbReference>
<evidence type="ECO:0000259" key="1">
    <source>
        <dbReference type="Pfam" id="PF08241"/>
    </source>
</evidence>
<name>G7UQX5_PSEUP</name>
<dbReference type="EMBL" id="CP003093">
    <property type="protein sequence ID" value="AER57047.1"/>
    <property type="molecule type" value="Genomic_DNA"/>
</dbReference>
<dbReference type="SUPFAM" id="SSF53335">
    <property type="entry name" value="S-adenosyl-L-methionine-dependent methyltransferases"/>
    <property type="match status" value="1"/>
</dbReference>
<dbReference type="OrthoDB" id="5983563at2"/>
<gene>
    <name evidence="2" type="ordered locus">DSC_12015</name>
</gene>
<dbReference type="Gene3D" id="3.40.50.150">
    <property type="entry name" value="Vaccinia Virus protein VP39"/>
    <property type="match status" value="1"/>
</dbReference>
<evidence type="ECO:0000313" key="3">
    <source>
        <dbReference type="Proteomes" id="UP000005870"/>
    </source>
</evidence>
<dbReference type="eggNOG" id="COG2226">
    <property type="taxonomic scope" value="Bacteria"/>
</dbReference>
<dbReference type="HOGENOM" id="CLU_071308_0_0_6"/>
<dbReference type="KEGG" id="psd:DSC_12015"/>
<dbReference type="AlphaFoldDB" id="G7UQX5"/>
<reference evidence="2 3" key="1">
    <citation type="journal article" date="2012" name="J. Bacteriol.">
        <title>Complete Genome Sequence of the BTEX-Degrading Bacterium Pseudoxanthomonas spadix BD-a59.</title>
        <authorList>
            <person name="Lee S.H."/>
            <person name="Jin H.M."/>
            <person name="Lee H.J."/>
            <person name="Kim J.M."/>
            <person name="Jeon C.O."/>
        </authorList>
    </citation>
    <scope>NUCLEOTIDE SEQUENCE [LARGE SCALE GENOMIC DNA]</scope>
    <source>
        <strain evidence="2 3">BD-a59</strain>
    </source>
</reference>
<dbReference type="Proteomes" id="UP000005870">
    <property type="component" value="Chromosome"/>
</dbReference>
<organism evidence="2 3">
    <name type="scientific">Pseudoxanthomonas spadix (strain BD-a59)</name>
    <dbReference type="NCBI Taxonomy" id="1045855"/>
    <lineage>
        <taxon>Bacteria</taxon>
        <taxon>Pseudomonadati</taxon>
        <taxon>Pseudomonadota</taxon>
        <taxon>Gammaproteobacteria</taxon>
        <taxon>Lysobacterales</taxon>
        <taxon>Lysobacteraceae</taxon>
        <taxon>Pseudoxanthomonas</taxon>
    </lineage>
</organism>
<feature type="domain" description="Methyltransferase type 11" evidence="1">
    <location>
        <begin position="80"/>
        <end position="119"/>
    </location>
</feature>
<proteinExistence type="predicted"/>
<protein>
    <recommendedName>
        <fullName evidence="1">Methyltransferase type 11 domain-containing protein</fullName>
    </recommendedName>
</protein>
<sequence length="212" mass="22533">MPAAASNRQPEPLAWFGTADGQRVLAAERVYIAQILAARAAAPTLWLHPGAGAGVSVVAADVALRASASGFDGPLRCGPALPLASDSFSAVVLQHVPENGGRALLAECARVLEPGGRLWLFALNPVSPYRLRWRRTGLSIRGPGRWRRHLQDAGLDCSEHPPQWLGPAWRSAAGRGPEMMRAICLLQASKRGPDLTLIPARPARWQGGAVPA</sequence>
<dbReference type="STRING" id="1045855.DSC_12015"/>
<dbReference type="RefSeq" id="WP_014161220.1">
    <property type="nucleotide sequence ID" value="NC_016147.2"/>
</dbReference>